<dbReference type="RefSeq" id="WP_259547230.1">
    <property type="nucleotide sequence ID" value="NZ_BAABHW010000001.1"/>
</dbReference>
<protein>
    <submittedName>
        <fullName evidence="2">Uncharacterized protein</fullName>
    </submittedName>
</protein>
<feature type="chain" id="PRO_5045909743" evidence="1">
    <location>
        <begin position="24"/>
        <end position="151"/>
    </location>
</feature>
<comment type="caution">
    <text evidence="2">The sequence shown here is derived from an EMBL/GenBank/DDBJ whole genome shotgun (WGS) entry which is preliminary data.</text>
</comment>
<evidence type="ECO:0000256" key="1">
    <source>
        <dbReference type="SAM" id="SignalP"/>
    </source>
</evidence>
<dbReference type="Proteomes" id="UP001499910">
    <property type="component" value="Unassembled WGS sequence"/>
</dbReference>
<proteinExistence type="predicted"/>
<organism evidence="2 3">
    <name type="scientific">[Roseibacterium] beibuensis</name>
    <dbReference type="NCBI Taxonomy" id="1193142"/>
    <lineage>
        <taxon>Bacteria</taxon>
        <taxon>Pseudomonadati</taxon>
        <taxon>Pseudomonadota</taxon>
        <taxon>Alphaproteobacteria</taxon>
        <taxon>Rhodobacterales</taxon>
        <taxon>Roseobacteraceae</taxon>
        <taxon>Roseicyclus</taxon>
    </lineage>
</organism>
<feature type="signal peptide" evidence="1">
    <location>
        <begin position="1"/>
        <end position="23"/>
    </location>
</feature>
<sequence>MTTRLILASAVALALPMAASAQSALERMEAMSETMTEMTYTALVAEIPALQGNLPTAEWDDEMRAAGECILDGVEDEVGEDGVNEMLDNMEAAMASATPEGLMQGTFQPALPDGITDQQMQAISNECGMVEIMMMRMAESGAMSIMMESGQ</sequence>
<keyword evidence="1" id="KW-0732">Signal</keyword>
<gene>
    <name evidence="2" type="ORF">GCM10023209_01530</name>
</gene>
<evidence type="ECO:0000313" key="3">
    <source>
        <dbReference type="Proteomes" id="UP001499910"/>
    </source>
</evidence>
<reference evidence="3" key="1">
    <citation type="journal article" date="2019" name="Int. J. Syst. Evol. Microbiol.">
        <title>The Global Catalogue of Microorganisms (GCM) 10K type strain sequencing project: providing services to taxonomists for standard genome sequencing and annotation.</title>
        <authorList>
            <consortium name="The Broad Institute Genomics Platform"/>
            <consortium name="The Broad Institute Genome Sequencing Center for Infectious Disease"/>
            <person name="Wu L."/>
            <person name="Ma J."/>
        </authorList>
    </citation>
    <scope>NUCLEOTIDE SEQUENCE [LARGE SCALE GENOMIC DNA]</scope>
    <source>
        <strain evidence="3">JCM 18015</strain>
    </source>
</reference>
<dbReference type="EMBL" id="BAABHW010000001">
    <property type="protein sequence ID" value="GAA5064737.1"/>
    <property type="molecule type" value="Genomic_DNA"/>
</dbReference>
<evidence type="ECO:0000313" key="2">
    <source>
        <dbReference type="EMBL" id="GAA5064737.1"/>
    </source>
</evidence>
<name>A0ABP9KS85_9RHOB</name>
<accession>A0ABP9KS85</accession>
<keyword evidence="3" id="KW-1185">Reference proteome</keyword>